<gene>
    <name evidence="3" type="ORF">WICMUC_001219</name>
</gene>
<proteinExistence type="predicted"/>
<evidence type="ECO:0000259" key="2">
    <source>
        <dbReference type="Pfam" id="PF23305"/>
    </source>
</evidence>
<feature type="compositionally biased region" description="Low complexity" evidence="1">
    <location>
        <begin position="188"/>
        <end position="211"/>
    </location>
</feature>
<evidence type="ECO:0000313" key="4">
    <source>
        <dbReference type="Proteomes" id="UP000769528"/>
    </source>
</evidence>
<dbReference type="AlphaFoldDB" id="A0A9P8THI5"/>
<dbReference type="EMBL" id="JAEUBF010000390">
    <property type="protein sequence ID" value="KAH3679024.1"/>
    <property type="molecule type" value="Genomic_DNA"/>
</dbReference>
<dbReference type="OrthoDB" id="1751210at2759"/>
<feature type="region of interest" description="Disordered" evidence="1">
    <location>
        <begin position="263"/>
        <end position="282"/>
    </location>
</feature>
<protein>
    <recommendedName>
        <fullName evidence="2">DUF7082 domain-containing protein</fullName>
    </recommendedName>
</protein>
<name>A0A9P8THI5_9ASCO</name>
<reference evidence="3" key="1">
    <citation type="journal article" date="2021" name="Open Biol.">
        <title>Shared evolutionary footprints suggest mitochondrial oxidative damage underlies multiple complex I losses in fungi.</title>
        <authorList>
            <person name="Schikora-Tamarit M.A."/>
            <person name="Marcet-Houben M."/>
            <person name="Nosek J."/>
            <person name="Gabaldon T."/>
        </authorList>
    </citation>
    <scope>NUCLEOTIDE SEQUENCE</scope>
    <source>
        <strain evidence="3">CBS6341</strain>
    </source>
</reference>
<organism evidence="3 4">
    <name type="scientific">Wickerhamomyces mucosus</name>
    <dbReference type="NCBI Taxonomy" id="1378264"/>
    <lineage>
        <taxon>Eukaryota</taxon>
        <taxon>Fungi</taxon>
        <taxon>Dikarya</taxon>
        <taxon>Ascomycota</taxon>
        <taxon>Saccharomycotina</taxon>
        <taxon>Saccharomycetes</taxon>
        <taxon>Phaffomycetales</taxon>
        <taxon>Wickerhamomycetaceae</taxon>
        <taxon>Wickerhamomyces</taxon>
    </lineage>
</organism>
<feature type="domain" description="DUF7082" evidence="2">
    <location>
        <begin position="329"/>
        <end position="516"/>
    </location>
</feature>
<evidence type="ECO:0000313" key="3">
    <source>
        <dbReference type="EMBL" id="KAH3679024.1"/>
    </source>
</evidence>
<dbReference type="Proteomes" id="UP000769528">
    <property type="component" value="Unassembled WGS sequence"/>
</dbReference>
<comment type="caution">
    <text evidence="3">The sequence shown here is derived from an EMBL/GenBank/DDBJ whole genome shotgun (WGS) entry which is preliminary data.</text>
</comment>
<feature type="region of interest" description="Disordered" evidence="1">
    <location>
        <begin position="182"/>
        <end position="211"/>
    </location>
</feature>
<dbReference type="Pfam" id="PF23305">
    <property type="entry name" value="DUF7082"/>
    <property type="match status" value="1"/>
</dbReference>
<accession>A0A9P8THI5</accession>
<reference evidence="3" key="2">
    <citation type="submission" date="2021-01" db="EMBL/GenBank/DDBJ databases">
        <authorList>
            <person name="Schikora-Tamarit M.A."/>
        </authorList>
    </citation>
    <scope>NUCLEOTIDE SEQUENCE</scope>
    <source>
        <strain evidence="3">CBS6341</strain>
    </source>
</reference>
<dbReference type="InterPro" id="IPR055509">
    <property type="entry name" value="DUF7082"/>
</dbReference>
<sequence>MTSIENLNFDQFKFDVHSKPQLYQTHSQYALSQLQFGQYQQINQQQLSYEFQRNNSEVISPLNSQPPTALDNQLQDFSPNYAPEQLQYGSFAQLDQTQYPLVEFRPLEQDSSYFPSNEQLASLNFNLRDQDISKDVSTLYSSRYQQIDPQSHHLQQTFSLESTLSPSPISPYPSYLAFQPQLEDRQEQQQNQPLSQPLSQSQAQPQTQPQPAQAIWINENNFPPADAFFPPSNISSSSLYHSTNSTFRDRFFSETAISTRFDSITSDPLQDPHSPKSMIETSSGKFTHPKYKIVRGISSGGTATKPPKIPTLPNHQFKQVQLKLNNISLDDLCFPEWNELEKSDKRRIIRLERYQIGNKIYCDFKILGSAKENPIATKKSLNNGVSVLEVSCLEVFNKPSDDLDEDESAPAKDDLERSFYVTSVEVIKIVELLIGVESEDLSERRRERGRIRSNLVPFWSRKSISSKMSNINDEPKNDFKIELATRIMGYEIRKPRGFDKEVRILKWQKLFKALKRALQSYYVEIPNDLDTGDYSDDEQDEEE</sequence>
<keyword evidence="4" id="KW-1185">Reference proteome</keyword>
<evidence type="ECO:0000256" key="1">
    <source>
        <dbReference type="SAM" id="MobiDB-lite"/>
    </source>
</evidence>